<feature type="region of interest" description="Disordered" evidence="1">
    <location>
        <begin position="101"/>
        <end position="152"/>
    </location>
</feature>
<dbReference type="PRINTS" id="PR00081">
    <property type="entry name" value="GDHRDH"/>
</dbReference>
<dbReference type="InterPro" id="IPR036291">
    <property type="entry name" value="NAD(P)-bd_dom_sf"/>
</dbReference>
<keyword evidence="3" id="KW-1185">Reference proteome</keyword>
<proteinExistence type="predicted"/>
<accession>A0AA35R0T6</accession>
<dbReference type="Gene3D" id="3.40.50.720">
    <property type="entry name" value="NAD(P)-binding Rossmann-like Domain"/>
    <property type="match status" value="1"/>
</dbReference>
<name>A0AA35R0T6_GEOBA</name>
<dbReference type="SUPFAM" id="SSF51735">
    <property type="entry name" value="NAD(P)-binding Rossmann-fold domains"/>
    <property type="match status" value="1"/>
</dbReference>
<dbReference type="PANTHER" id="PTHR44656:SF7">
    <property type="entry name" value="DEHYDROGENASE_REDUCTASE SDR FAMILY MEMBER 12"/>
    <property type="match status" value="1"/>
</dbReference>
<protein>
    <submittedName>
        <fullName evidence="2">Dehydrogenase/reductase SDR family member 13</fullName>
    </submittedName>
</protein>
<comment type="caution">
    <text evidence="2">The sequence shown here is derived from an EMBL/GenBank/DDBJ whole genome shotgun (WGS) entry which is preliminary data.</text>
</comment>
<dbReference type="Proteomes" id="UP001174909">
    <property type="component" value="Unassembled WGS sequence"/>
</dbReference>
<dbReference type="PANTHER" id="PTHR44656">
    <property type="entry name" value="DEHYDROGENASE/REDUCTASE SDR FAMILY MEMBER 12"/>
    <property type="match status" value="1"/>
</dbReference>
<dbReference type="InterPro" id="IPR002347">
    <property type="entry name" value="SDR_fam"/>
</dbReference>
<sequence length="181" mass="18957">MTAGMRGKVCLVTGANAGIGKAAALGLARQGATVVLLCRSEPRGHEALEEIERRSGNGSLALLVADLASRRRVRAAADEYLQRFERLDVLVNNAGVLAGQRASSERGRAGSDVCGESPGAVSAHQSAARSPQGLRPGAHRHGRIQRAPANPARLRQSAARARLFSLGCLLPVETGECVLHL</sequence>
<dbReference type="InterPro" id="IPR052992">
    <property type="entry name" value="SDR_member_12"/>
</dbReference>
<gene>
    <name evidence="2" type="ORF">GBAR_LOCUS2306</name>
</gene>
<reference evidence="2" key="1">
    <citation type="submission" date="2023-03" db="EMBL/GenBank/DDBJ databases">
        <authorList>
            <person name="Steffen K."/>
            <person name="Cardenas P."/>
        </authorList>
    </citation>
    <scope>NUCLEOTIDE SEQUENCE</scope>
</reference>
<dbReference type="AlphaFoldDB" id="A0AA35R0T6"/>
<dbReference type="EMBL" id="CASHTH010000339">
    <property type="protein sequence ID" value="CAI7997998.1"/>
    <property type="molecule type" value="Genomic_DNA"/>
</dbReference>
<organism evidence="2 3">
    <name type="scientific">Geodia barretti</name>
    <name type="common">Barrett's horny sponge</name>
    <dbReference type="NCBI Taxonomy" id="519541"/>
    <lineage>
        <taxon>Eukaryota</taxon>
        <taxon>Metazoa</taxon>
        <taxon>Porifera</taxon>
        <taxon>Demospongiae</taxon>
        <taxon>Heteroscleromorpha</taxon>
        <taxon>Tetractinellida</taxon>
        <taxon>Astrophorina</taxon>
        <taxon>Geodiidae</taxon>
        <taxon>Geodia</taxon>
    </lineage>
</organism>
<evidence type="ECO:0000313" key="2">
    <source>
        <dbReference type="EMBL" id="CAI7997998.1"/>
    </source>
</evidence>
<evidence type="ECO:0000313" key="3">
    <source>
        <dbReference type="Proteomes" id="UP001174909"/>
    </source>
</evidence>
<dbReference type="Pfam" id="PF00106">
    <property type="entry name" value="adh_short"/>
    <property type="match status" value="1"/>
</dbReference>
<evidence type="ECO:0000256" key="1">
    <source>
        <dbReference type="SAM" id="MobiDB-lite"/>
    </source>
</evidence>